<feature type="compositionally biased region" description="Basic and acidic residues" evidence="1">
    <location>
        <begin position="177"/>
        <end position="188"/>
    </location>
</feature>
<keyword evidence="3" id="KW-1185">Reference proteome</keyword>
<dbReference type="AlphaFoldDB" id="A0A443HP56"/>
<feature type="compositionally biased region" description="Basic and acidic residues" evidence="1">
    <location>
        <begin position="154"/>
        <end position="164"/>
    </location>
</feature>
<evidence type="ECO:0000313" key="3">
    <source>
        <dbReference type="Proteomes" id="UP000283841"/>
    </source>
</evidence>
<accession>A0A443HP56</accession>
<feature type="compositionally biased region" description="Polar residues" evidence="1">
    <location>
        <begin position="143"/>
        <end position="153"/>
    </location>
</feature>
<name>A0A443HP56_BYSSP</name>
<reference evidence="2 3" key="1">
    <citation type="journal article" date="2018" name="Front. Microbiol.">
        <title>Genomic and genetic insights into a cosmopolitan fungus, Paecilomyces variotii (Eurotiales).</title>
        <authorList>
            <person name="Urquhart A.S."/>
            <person name="Mondo S.J."/>
            <person name="Makela M.R."/>
            <person name="Hane J.K."/>
            <person name="Wiebenga A."/>
            <person name="He G."/>
            <person name="Mihaltcheva S."/>
            <person name="Pangilinan J."/>
            <person name="Lipzen A."/>
            <person name="Barry K."/>
            <person name="de Vries R.P."/>
            <person name="Grigoriev I.V."/>
            <person name="Idnurm A."/>
        </authorList>
    </citation>
    <scope>NUCLEOTIDE SEQUENCE [LARGE SCALE GENOMIC DNA]</scope>
    <source>
        <strain evidence="2 3">CBS 101075</strain>
    </source>
</reference>
<dbReference type="VEuPathDB" id="FungiDB:C8Q69DRAFT_446362"/>
<sequence>MAKDSLKAELPFLPSKPAVQQASTMVAVNSTANPESLAVLTAMVNQTLIETGRFFRSSGSMLSRTQLKRAIPPAHEQFQNALDNLSEQIFIAKAFLEKDYEAVQAKKTTPPAPVPAAPTVEPQPAEDVVMKEEPVDSGELAQGSANQTGALSSEQKKADEKGEGKVTQAVTHQQTGQEKDVKTEKQEETGTQTGQQLGAGDELFGSMLPDTGGAGPNEFDLHLDFGNDEIGNQNFLAGANFLDSAAGNNGGHGQAKDQAGSISSLLPGLESYAANATDEEFNMDLQNTGNNTSQQQGQQQSDAQKDNNSNNQDEVMAPGGSSFDDLFMENDNFGGDGDDNLLGGDGLMDIGELDDSWFN</sequence>
<dbReference type="EMBL" id="RCNU01000009">
    <property type="protein sequence ID" value="RWQ93580.1"/>
    <property type="molecule type" value="Genomic_DNA"/>
</dbReference>
<dbReference type="RefSeq" id="XP_028483225.1">
    <property type="nucleotide sequence ID" value="XM_028629126.1"/>
</dbReference>
<dbReference type="GeneID" id="39598403"/>
<feature type="region of interest" description="Disordered" evidence="1">
    <location>
        <begin position="283"/>
        <end position="338"/>
    </location>
</feature>
<dbReference type="STRING" id="264951.A0A443HP56"/>
<dbReference type="Proteomes" id="UP000283841">
    <property type="component" value="Unassembled WGS sequence"/>
</dbReference>
<comment type="caution">
    <text evidence="2">The sequence shown here is derived from an EMBL/GenBank/DDBJ whole genome shotgun (WGS) entry which is preliminary data.</text>
</comment>
<gene>
    <name evidence="2" type="ORF">C8Q69DRAFT_446362</name>
</gene>
<feature type="compositionally biased region" description="Low complexity" evidence="1">
    <location>
        <begin position="286"/>
        <end position="301"/>
    </location>
</feature>
<protein>
    <submittedName>
        <fullName evidence="2">Uncharacterized protein</fullName>
    </submittedName>
</protein>
<evidence type="ECO:0000313" key="2">
    <source>
        <dbReference type="EMBL" id="RWQ93580.1"/>
    </source>
</evidence>
<organism evidence="2 3">
    <name type="scientific">Byssochlamys spectabilis</name>
    <name type="common">Paecilomyces variotii</name>
    <dbReference type="NCBI Taxonomy" id="264951"/>
    <lineage>
        <taxon>Eukaryota</taxon>
        <taxon>Fungi</taxon>
        <taxon>Dikarya</taxon>
        <taxon>Ascomycota</taxon>
        <taxon>Pezizomycotina</taxon>
        <taxon>Eurotiomycetes</taxon>
        <taxon>Eurotiomycetidae</taxon>
        <taxon>Eurotiales</taxon>
        <taxon>Thermoascaceae</taxon>
        <taxon>Paecilomyces</taxon>
    </lineage>
</organism>
<evidence type="ECO:0000256" key="1">
    <source>
        <dbReference type="SAM" id="MobiDB-lite"/>
    </source>
</evidence>
<feature type="region of interest" description="Disordered" evidence="1">
    <location>
        <begin position="106"/>
        <end position="125"/>
    </location>
</feature>
<proteinExistence type="predicted"/>
<feature type="region of interest" description="Disordered" evidence="1">
    <location>
        <begin position="133"/>
        <end position="215"/>
    </location>
</feature>